<accession>A0A819YW34</accession>
<reference evidence="1" key="1">
    <citation type="submission" date="2021-02" db="EMBL/GenBank/DDBJ databases">
        <authorList>
            <person name="Nowell W R."/>
        </authorList>
    </citation>
    <scope>NUCLEOTIDE SEQUENCE</scope>
</reference>
<comment type="caution">
    <text evidence="1">The sequence shown here is derived from an EMBL/GenBank/DDBJ whole genome shotgun (WGS) entry which is preliminary data.</text>
</comment>
<dbReference type="EMBL" id="CAJOBE010013395">
    <property type="protein sequence ID" value="CAF4164182.1"/>
    <property type="molecule type" value="Genomic_DNA"/>
</dbReference>
<gene>
    <name evidence="1" type="ORF">FNK824_LOCUS34345</name>
</gene>
<feature type="non-terminal residue" evidence="1">
    <location>
        <position position="1"/>
    </location>
</feature>
<proteinExistence type="predicted"/>
<organism evidence="1 2">
    <name type="scientific">Rotaria sordida</name>
    <dbReference type="NCBI Taxonomy" id="392033"/>
    <lineage>
        <taxon>Eukaryota</taxon>
        <taxon>Metazoa</taxon>
        <taxon>Spiralia</taxon>
        <taxon>Gnathifera</taxon>
        <taxon>Rotifera</taxon>
        <taxon>Eurotatoria</taxon>
        <taxon>Bdelloidea</taxon>
        <taxon>Philodinida</taxon>
        <taxon>Philodinidae</taxon>
        <taxon>Rotaria</taxon>
    </lineage>
</organism>
<evidence type="ECO:0000313" key="1">
    <source>
        <dbReference type="EMBL" id="CAF4164182.1"/>
    </source>
</evidence>
<dbReference type="AlphaFoldDB" id="A0A819YW34"/>
<dbReference type="GO" id="GO:0016810">
    <property type="term" value="F:hydrolase activity, acting on carbon-nitrogen (but not peptide) bonds"/>
    <property type="evidence" value="ECO:0007669"/>
    <property type="project" value="InterPro"/>
</dbReference>
<sequence>LHIENQKGTLSFGADADFILLDDKLNVLSTFIAGEQAWAVNDKWLINNLHIKSYQ</sequence>
<protein>
    <recommendedName>
        <fullName evidence="3">N-acetylglucosamine-6-phosphate deacetylase</fullName>
    </recommendedName>
</protein>
<name>A0A819YW34_9BILA</name>
<dbReference type="Proteomes" id="UP000663874">
    <property type="component" value="Unassembled WGS sequence"/>
</dbReference>
<evidence type="ECO:0000313" key="2">
    <source>
        <dbReference type="Proteomes" id="UP000663874"/>
    </source>
</evidence>
<dbReference type="Gene3D" id="2.30.40.10">
    <property type="entry name" value="Urease, subunit C, domain 1"/>
    <property type="match status" value="1"/>
</dbReference>
<evidence type="ECO:0008006" key="3">
    <source>
        <dbReference type="Google" id="ProtNLM"/>
    </source>
</evidence>
<dbReference type="InterPro" id="IPR011059">
    <property type="entry name" value="Metal-dep_hydrolase_composite"/>
</dbReference>
<dbReference type="SUPFAM" id="SSF51338">
    <property type="entry name" value="Composite domain of metallo-dependent hydrolases"/>
    <property type="match status" value="1"/>
</dbReference>